<keyword evidence="3" id="KW-1185">Reference proteome</keyword>
<evidence type="ECO:0000313" key="2">
    <source>
        <dbReference type="EMBL" id="GGF45421.1"/>
    </source>
</evidence>
<dbReference type="InterPro" id="IPR013766">
    <property type="entry name" value="Thioredoxin_domain"/>
</dbReference>
<protein>
    <recommendedName>
        <fullName evidence="1">Thioredoxin domain-containing protein</fullName>
    </recommendedName>
</protein>
<reference evidence="3" key="1">
    <citation type="journal article" date="2019" name="Int. J. Syst. Evol. Microbiol.">
        <title>The Global Catalogue of Microorganisms (GCM) 10K type strain sequencing project: providing services to taxonomists for standard genome sequencing and annotation.</title>
        <authorList>
            <consortium name="The Broad Institute Genomics Platform"/>
            <consortium name="The Broad Institute Genome Sequencing Center for Infectious Disease"/>
            <person name="Wu L."/>
            <person name="Ma J."/>
        </authorList>
    </citation>
    <scope>NUCLEOTIDE SEQUENCE [LARGE SCALE GENOMIC DNA]</scope>
    <source>
        <strain evidence="3">CGMCC 1.15407</strain>
    </source>
</reference>
<sequence>MGLNGVMLYRFVSMDRYNGFLVQLNEHQESLLASYKSGLQVSAVNGGQQLDSIWAKDSKGRMIPLVDIFDPGQEHILVFRYSESHCESCITASLSVLKEWQSKLGNSNLVLLGDFSNNKIYRKELDMYQLESVRAYNVPRFNLPAENLGFPYFMVLDQEGRTSNVFLPEKGTPDITRHYLEGMARKFGDVLAQ</sequence>
<evidence type="ECO:0000259" key="1">
    <source>
        <dbReference type="PROSITE" id="PS51352"/>
    </source>
</evidence>
<gene>
    <name evidence="2" type="ORF">GCM10011339_37370</name>
</gene>
<accession>A0ABQ1VAI2</accession>
<comment type="caution">
    <text evidence="2">The sequence shown here is derived from an EMBL/GenBank/DDBJ whole genome shotgun (WGS) entry which is preliminary data.</text>
</comment>
<dbReference type="PROSITE" id="PS51352">
    <property type="entry name" value="THIOREDOXIN_2"/>
    <property type="match status" value="1"/>
</dbReference>
<dbReference type="Proteomes" id="UP000647339">
    <property type="component" value="Unassembled WGS sequence"/>
</dbReference>
<evidence type="ECO:0000313" key="3">
    <source>
        <dbReference type="Proteomes" id="UP000647339"/>
    </source>
</evidence>
<organism evidence="2 3">
    <name type="scientific">Echinicola rosea</name>
    <dbReference type="NCBI Taxonomy" id="1807691"/>
    <lineage>
        <taxon>Bacteria</taxon>
        <taxon>Pseudomonadati</taxon>
        <taxon>Bacteroidota</taxon>
        <taxon>Cytophagia</taxon>
        <taxon>Cytophagales</taxon>
        <taxon>Cyclobacteriaceae</taxon>
        <taxon>Echinicola</taxon>
    </lineage>
</organism>
<name>A0ABQ1VAI2_9BACT</name>
<feature type="domain" description="Thioredoxin" evidence="1">
    <location>
        <begin position="44"/>
        <end position="185"/>
    </location>
</feature>
<proteinExistence type="predicted"/>
<dbReference type="EMBL" id="BMIU01000023">
    <property type="protein sequence ID" value="GGF45421.1"/>
    <property type="molecule type" value="Genomic_DNA"/>
</dbReference>